<evidence type="ECO:0000313" key="2">
    <source>
        <dbReference type="EMBL" id="BDG05347.1"/>
    </source>
</evidence>
<gene>
    <name evidence="2" type="ORF">AMOR_43430</name>
</gene>
<sequence length="72" mass="7682">MKPAETKPATERIAPRPRTLEDLGVPGPLAAELEAVFRAMGSVHAGQIDGRAFVTRDGERHAIQVPAPKRAA</sequence>
<dbReference type="Proteomes" id="UP001162891">
    <property type="component" value="Chromosome"/>
</dbReference>
<accession>A0ABM7X0L3</accession>
<proteinExistence type="predicted"/>
<feature type="compositionally biased region" description="Basic and acidic residues" evidence="1">
    <location>
        <begin position="1"/>
        <end position="21"/>
    </location>
</feature>
<feature type="region of interest" description="Disordered" evidence="1">
    <location>
        <begin position="1"/>
        <end position="22"/>
    </location>
</feature>
<name>A0ABM7X0L3_9BACT</name>
<dbReference type="RefSeq" id="WP_248354067.1">
    <property type="nucleotide sequence ID" value="NZ_AP025591.1"/>
</dbReference>
<reference evidence="3" key="1">
    <citation type="journal article" date="2022" name="Int. J. Syst. Evol. Microbiol.">
        <title>Anaeromyxobacter oryzae sp. nov., Anaeromyxobacter diazotrophicus sp. nov. and Anaeromyxobacter paludicola sp. nov., isolated from paddy soils.</title>
        <authorList>
            <person name="Itoh H."/>
            <person name="Xu Z."/>
            <person name="Mise K."/>
            <person name="Masuda Y."/>
            <person name="Ushijima N."/>
            <person name="Hayakawa C."/>
            <person name="Shiratori Y."/>
            <person name="Senoo K."/>
        </authorList>
    </citation>
    <scope>NUCLEOTIDE SEQUENCE [LARGE SCALE GENOMIC DNA]</scope>
    <source>
        <strain evidence="3">Red232</strain>
    </source>
</reference>
<evidence type="ECO:0000256" key="1">
    <source>
        <dbReference type="SAM" id="MobiDB-lite"/>
    </source>
</evidence>
<keyword evidence="3" id="KW-1185">Reference proteome</keyword>
<protein>
    <submittedName>
        <fullName evidence="2">Uncharacterized protein</fullName>
    </submittedName>
</protein>
<evidence type="ECO:0000313" key="3">
    <source>
        <dbReference type="Proteomes" id="UP001162891"/>
    </source>
</evidence>
<dbReference type="EMBL" id="AP025591">
    <property type="protein sequence ID" value="BDG05347.1"/>
    <property type="molecule type" value="Genomic_DNA"/>
</dbReference>
<organism evidence="2 3">
    <name type="scientific">Anaeromyxobacter oryzae</name>
    <dbReference type="NCBI Taxonomy" id="2918170"/>
    <lineage>
        <taxon>Bacteria</taxon>
        <taxon>Pseudomonadati</taxon>
        <taxon>Myxococcota</taxon>
        <taxon>Myxococcia</taxon>
        <taxon>Myxococcales</taxon>
        <taxon>Cystobacterineae</taxon>
        <taxon>Anaeromyxobacteraceae</taxon>
        <taxon>Anaeromyxobacter</taxon>
    </lineage>
</organism>